<evidence type="ECO:0000259" key="3">
    <source>
        <dbReference type="PROSITE" id="PS51677"/>
    </source>
</evidence>
<dbReference type="EMBL" id="CAFBLP010000061">
    <property type="protein sequence ID" value="CAB4885589.1"/>
    <property type="molecule type" value="Genomic_DNA"/>
</dbReference>
<reference evidence="4" key="1">
    <citation type="submission" date="2020-05" db="EMBL/GenBank/DDBJ databases">
        <authorList>
            <person name="Chiriac C."/>
            <person name="Salcher M."/>
            <person name="Ghai R."/>
            <person name="Kavagutti S V."/>
        </authorList>
    </citation>
    <scope>NUCLEOTIDE SEQUENCE</scope>
</reference>
<evidence type="ECO:0000313" key="4">
    <source>
        <dbReference type="EMBL" id="CAB4885589.1"/>
    </source>
</evidence>
<dbReference type="Gene3D" id="3.20.20.370">
    <property type="entry name" value="Glycoside hydrolase/deacetylase"/>
    <property type="match status" value="1"/>
</dbReference>
<dbReference type="GO" id="GO:0016810">
    <property type="term" value="F:hydrolase activity, acting on carbon-nitrogen (but not peptide) bonds"/>
    <property type="evidence" value="ECO:0007669"/>
    <property type="project" value="InterPro"/>
</dbReference>
<dbReference type="GO" id="GO:0046872">
    <property type="term" value="F:metal ion binding"/>
    <property type="evidence" value="ECO:0007669"/>
    <property type="project" value="UniProtKB-KW"/>
</dbReference>
<dbReference type="AlphaFoldDB" id="A0A6J7EZU4"/>
<keyword evidence="1" id="KW-0479">Metal-binding</keyword>
<protein>
    <submittedName>
        <fullName evidence="4">Unannotated protein</fullName>
    </submittedName>
</protein>
<evidence type="ECO:0000256" key="2">
    <source>
        <dbReference type="ARBA" id="ARBA00022801"/>
    </source>
</evidence>
<dbReference type="CDD" id="cd10917">
    <property type="entry name" value="CE4_NodB_like_6s_7s"/>
    <property type="match status" value="1"/>
</dbReference>
<dbReference type="GO" id="GO:0005975">
    <property type="term" value="P:carbohydrate metabolic process"/>
    <property type="evidence" value="ECO:0007669"/>
    <property type="project" value="InterPro"/>
</dbReference>
<keyword evidence="2" id="KW-0378">Hydrolase</keyword>
<organism evidence="4">
    <name type="scientific">freshwater metagenome</name>
    <dbReference type="NCBI Taxonomy" id="449393"/>
    <lineage>
        <taxon>unclassified sequences</taxon>
        <taxon>metagenomes</taxon>
        <taxon>ecological metagenomes</taxon>
    </lineage>
</organism>
<dbReference type="PANTHER" id="PTHR10587">
    <property type="entry name" value="GLYCOSYL TRANSFERASE-RELATED"/>
    <property type="match status" value="1"/>
</dbReference>
<dbReference type="PROSITE" id="PS51677">
    <property type="entry name" value="NODB"/>
    <property type="match status" value="1"/>
</dbReference>
<name>A0A6J7EZU4_9ZZZZ</name>
<sequence>MWPRLWRPGDLIRSGDVNGPPIVSITCDDGPWPVNTQAMMNHMRNAGLEQHYGLIHFFMVANNALMFPDIAREVFERGYGIGNHSLTHATYNPTRLANEISPAQDVFASLFNWTPELFRSPGLTQGVVIQNECARLGMANVFTSTILNDFLAPRISSSQIINNVARTIHPGNIILLHEGGSHTQTVNALPGIIDVIHSRGYEIVRLEELLSAGTIQLMADVYIGIRSDVAIADAAELGGVDEFTDVVVELRTYLELSSNLSPERRAMVEARIAEALQARRA</sequence>
<gene>
    <name evidence="4" type="ORF">UFOPK3376_02149</name>
</gene>
<proteinExistence type="predicted"/>
<dbReference type="InterPro" id="IPR050248">
    <property type="entry name" value="Polysacc_deacetylase_ArnD"/>
</dbReference>
<evidence type="ECO:0000256" key="1">
    <source>
        <dbReference type="ARBA" id="ARBA00022723"/>
    </source>
</evidence>
<dbReference type="SUPFAM" id="SSF88713">
    <property type="entry name" value="Glycoside hydrolase/deacetylase"/>
    <property type="match status" value="1"/>
</dbReference>
<dbReference type="PANTHER" id="PTHR10587:SF133">
    <property type="entry name" value="CHITIN DEACETYLASE 1-RELATED"/>
    <property type="match status" value="1"/>
</dbReference>
<dbReference type="Pfam" id="PF01522">
    <property type="entry name" value="Polysacc_deac_1"/>
    <property type="match status" value="1"/>
</dbReference>
<accession>A0A6J7EZU4</accession>
<dbReference type="InterPro" id="IPR011330">
    <property type="entry name" value="Glyco_hydro/deAcase_b/a-brl"/>
</dbReference>
<dbReference type="InterPro" id="IPR002509">
    <property type="entry name" value="NODB_dom"/>
</dbReference>
<dbReference type="GO" id="GO:0016020">
    <property type="term" value="C:membrane"/>
    <property type="evidence" value="ECO:0007669"/>
    <property type="project" value="TreeGrafter"/>
</dbReference>
<feature type="domain" description="NodB homology" evidence="3">
    <location>
        <begin position="21"/>
        <end position="204"/>
    </location>
</feature>